<dbReference type="OMA" id="GERNCEY"/>
<organism evidence="1 2">
    <name type="scientific">Trachipleistophora hominis</name>
    <name type="common">Microsporidian parasite</name>
    <dbReference type="NCBI Taxonomy" id="72359"/>
    <lineage>
        <taxon>Eukaryota</taxon>
        <taxon>Fungi</taxon>
        <taxon>Fungi incertae sedis</taxon>
        <taxon>Microsporidia</taxon>
        <taxon>Pleistophoridae</taxon>
        <taxon>Trachipleistophora</taxon>
    </lineage>
</organism>
<accession>L7JUW2</accession>
<dbReference type="GO" id="GO:0009003">
    <property type="term" value="F:signal peptidase activity"/>
    <property type="evidence" value="ECO:0007669"/>
    <property type="project" value="UniProtKB-EC"/>
</dbReference>
<keyword evidence="1" id="KW-0378">Hydrolase</keyword>
<protein>
    <submittedName>
        <fullName evidence="1">Signal peptidase I</fullName>
        <ecNumber evidence="1">3.4.21.89</ecNumber>
    </submittedName>
</protein>
<dbReference type="Proteomes" id="UP000011185">
    <property type="component" value="Unassembled WGS sequence"/>
</dbReference>
<dbReference type="AlphaFoldDB" id="L7JUW2"/>
<proteinExistence type="predicted"/>
<dbReference type="VEuPathDB" id="MicrosporidiaDB:THOM_2230"/>
<name>L7JUW2_TRAHO</name>
<reference evidence="1 2" key="1">
    <citation type="journal article" date="2012" name="PLoS Pathog.">
        <title>The genome of the obligate intracellular parasite Trachipleistophora hominis: new insights into microsporidian genome dynamics and reductive evolution.</title>
        <authorList>
            <person name="Heinz E."/>
            <person name="Williams T.A."/>
            <person name="Nakjang S."/>
            <person name="Noel C.J."/>
            <person name="Swan D.C."/>
            <person name="Goldberg A.V."/>
            <person name="Harris S.R."/>
            <person name="Weinmaier T."/>
            <person name="Markert S."/>
            <person name="Becher D."/>
            <person name="Bernhardt J."/>
            <person name="Dagan T."/>
            <person name="Hacker C."/>
            <person name="Lucocq J.M."/>
            <person name="Schweder T."/>
            <person name="Rattei T."/>
            <person name="Hall N."/>
            <person name="Hirt R.P."/>
            <person name="Embley T.M."/>
        </authorList>
    </citation>
    <scope>NUCLEOTIDE SEQUENCE [LARGE SCALE GENOMIC DNA]</scope>
</reference>
<evidence type="ECO:0000313" key="2">
    <source>
        <dbReference type="Proteomes" id="UP000011185"/>
    </source>
</evidence>
<dbReference type="EC" id="3.4.21.89" evidence="1"/>
<keyword evidence="2" id="KW-1185">Reference proteome</keyword>
<dbReference type="EMBL" id="JH994017">
    <property type="protein sequence ID" value="ELQ74831.1"/>
    <property type="molecule type" value="Genomic_DNA"/>
</dbReference>
<sequence>MFMIAIFLIRKDLNKKKVSRLMLQPRIVKMKIGERNCEYGYEKRQGVIRSEIRGKECENEYETKRGMIRSNTEDREPKYEYKRSFVRESRDMSARNGNGGINDVHVILGDKGQNGENDRVRMFIKGKETQCPSSRMRIVMNGTKTRNNENGREFTISGNREGSIEQNRRATIMRRNERNEAFNNDALKHANSEKTPMNGYSKPYQGKLEFVVPSRKGFTFTNVKFNEMESKIHNGIPSDKFVGKDLCITRDNCHSPNETLVRINNAHCSRDRAYRNASEGCIKRSGIIQEAAQALLILKYRNKK</sequence>
<dbReference type="HOGENOM" id="CLU_1020133_0_0_1"/>
<dbReference type="OrthoDB" id="10504003at2759"/>
<dbReference type="InParanoid" id="L7JUW2"/>
<evidence type="ECO:0000313" key="1">
    <source>
        <dbReference type="EMBL" id="ELQ74831.1"/>
    </source>
</evidence>
<gene>
    <name evidence="1" type="ORF">THOM_2230</name>
</gene>